<evidence type="ECO:0000256" key="4">
    <source>
        <dbReference type="ARBA" id="ARBA00022989"/>
    </source>
</evidence>
<dbReference type="GO" id="GO:0005886">
    <property type="term" value="C:plasma membrane"/>
    <property type="evidence" value="ECO:0007669"/>
    <property type="project" value="UniProtKB-SubCell"/>
</dbReference>
<gene>
    <name evidence="8" type="ORF">SAMN04489719_1954</name>
</gene>
<accession>A0A1H1QWW0</accession>
<dbReference type="OrthoDB" id="9342687at2"/>
<keyword evidence="2" id="KW-1003">Cell membrane</keyword>
<sequence>MAIARADRLAPVPRPIEQLPQIRSAVGFYRVMSWVTGVFLLLLVAEMVLKYSPTHVEVFAGGSRGPLALAPVVPAEGCQWYSLFVPGGMGCEIASLGDGFNVSLAILIVHGWIYVVYLLACFRLWSKLRWPFGRLLAMALGGVVPFLSFIVEHRMHRVALDDLARLEAERARRDDASATAAASTPQEA</sequence>
<evidence type="ECO:0000313" key="9">
    <source>
        <dbReference type="Proteomes" id="UP000199649"/>
    </source>
</evidence>
<organism evidence="8 9">
    <name type="scientific">Agrococcus carbonis</name>
    <dbReference type="NCBI Taxonomy" id="684552"/>
    <lineage>
        <taxon>Bacteria</taxon>
        <taxon>Bacillati</taxon>
        <taxon>Actinomycetota</taxon>
        <taxon>Actinomycetes</taxon>
        <taxon>Micrococcales</taxon>
        <taxon>Microbacteriaceae</taxon>
        <taxon>Agrococcus</taxon>
    </lineage>
</organism>
<dbReference type="PANTHER" id="PTHR40077:SF2">
    <property type="entry name" value="MEMBRANE PROTEIN"/>
    <property type="match status" value="1"/>
</dbReference>
<dbReference type="Pfam" id="PF12823">
    <property type="entry name" value="DUF3817"/>
    <property type="match status" value="1"/>
</dbReference>
<dbReference type="NCBIfam" id="TIGR03954">
    <property type="entry name" value="integ_memb_HG"/>
    <property type="match status" value="1"/>
</dbReference>
<feature type="transmembrane region" description="Helical" evidence="6">
    <location>
        <begin position="132"/>
        <end position="151"/>
    </location>
</feature>
<keyword evidence="9" id="KW-1185">Reference proteome</keyword>
<feature type="transmembrane region" description="Helical" evidence="6">
    <location>
        <begin position="104"/>
        <end position="125"/>
    </location>
</feature>
<reference evidence="9" key="1">
    <citation type="submission" date="2016-10" db="EMBL/GenBank/DDBJ databases">
        <authorList>
            <person name="Varghese N."/>
            <person name="Submissions S."/>
        </authorList>
    </citation>
    <scope>NUCLEOTIDE SEQUENCE [LARGE SCALE GENOMIC DNA]</scope>
    <source>
        <strain evidence="9">DSM 22965</strain>
    </source>
</reference>
<evidence type="ECO:0000256" key="3">
    <source>
        <dbReference type="ARBA" id="ARBA00022692"/>
    </source>
</evidence>
<dbReference type="AlphaFoldDB" id="A0A1H1QWW0"/>
<evidence type="ECO:0000256" key="5">
    <source>
        <dbReference type="ARBA" id="ARBA00023136"/>
    </source>
</evidence>
<evidence type="ECO:0000256" key="2">
    <source>
        <dbReference type="ARBA" id="ARBA00022475"/>
    </source>
</evidence>
<evidence type="ECO:0000256" key="6">
    <source>
        <dbReference type="SAM" id="Phobius"/>
    </source>
</evidence>
<protein>
    <submittedName>
        <fullName evidence="8">Integral membrane protein</fullName>
    </submittedName>
</protein>
<keyword evidence="5 6" id="KW-0472">Membrane</keyword>
<name>A0A1H1QWW0_9MICO</name>
<keyword evidence="4 6" id="KW-1133">Transmembrane helix</keyword>
<dbReference type="STRING" id="684552.SAMN04489719_1954"/>
<feature type="domain" description="DUF3817" evidence="7">
    <location>
        <begin position="28"/>
        <end position="157"/>
    </location>
</feature>
<dbReference type="EMBL" id="LT629734">
    <property type="protein sequence ID" value="SDS27974.1"/>
    <property type="molecule type" value="Genomic_DNA"/>
</dbReference>
<feature type="transmembrane region" description="Helical" evidence="6">
    <location>
        <begin position="28"/>
        <end position="49"/>
    </location>
</feature>
<evidence type="ECO:0000313" key="8">
    <source>
        <dbReference type="EMBL" id="SDS27974.1"/>
    </source>
</evidence>
<dbReference type="InterPro" id="IPR023845">
    <property type="entry name" value="DUF3817_TM"/>
</dbReference>
<evidence type="ECO:0000259" key="7">
    <source>
        <dbReference type="Pfam" id="PF12823"/>
    </source>
</evidence>
<dbReference type="PANTHER" id="PTHR40077">
    <property type="entry name" value="MEMBRANE PROTEIN-RELATED"/>
    <property type="match status" value="1"/>
</dbReference>
<evidence type="ECO:0000256" key="1">
    <source>
        <dbReference type="ARBA" id="ARBA00004651"/>
    </source>
</evidence>
<dbReference type="Proteomes" id="UP000199649">
    <property type="component" value="Chromosome I"/>
</dbReference>
<comment type="subcellular location">
    <subcellularLocation>
        <location evidence="1">Cell membrane</location>
        <topology evidence="1">Multi-pass membrane protein</topology>
    </subcellularLocation>
</comment>
<keyword evidence="3 6" id="KW-0812">Transmembrane</keyword>
<proteinExistence type="predicted"/>